<comment type="subunit">
    <text evidence="16">Composed of six subunits; NqrA, NqrB, NqrC, NqrD, NqrE and NqrF.</text>
</comment>
<accession>A0A5C5XHI8</accession>
<keyword evidence="4 16" id="KW-0597">Phosphoprotein</keyword>
<dbReference type="PIRSF" id="PIRSF016055">
    <property type="entry name" value="NADH-UbQ_OxRdtase_B_su"/>
    <property type="match status" value="1"/>
</dbReference>
<evidence type="ECO:0000256" key="3">
    <source>
        <dbReference type="ARBA" id="ARBA00022519"/>
    </source>
</evidence>
<feature type="transmembrane region" description="Helical" evidence="16">
    <location>
        <begin position="304"/>
        <end position="325"/>
    </location>
</feature>
<dbReference type="NCBIfam" id="TIGR01937">
    <property type="entry name" value="nqrB"/>
    <property type="match status" value="1"/>
</dbReference>
<comment type="catalytic activity">
    <reaction evidence="16">
        <text>a ubiquinone + n Na(+)(in) + NADH + H(+) = a ubiquinol + n Na(+)(out) + NAD(+)</text>
        <dbReference type="Rhea" id="RHEA:47748"/>
        <dbReference type="Rhea" id="RHEA-COMP:9565"/>
        <dbReference type="Rhea" id="RHEA-COMP:9566"/>
        <dbReference type="ChEBI" id="CHEBI:15378"/>
        <dbReference type="ChEBI" id="CHEBI:16389"/>
        <dbReference type="ChEBI" id="CHEBI:17976"/>
        <dbReference type="ChEBI" id="CHEBI:29101"/>
        <dbReference type="ChEBI" id="CHEBI:57540"/>
        <dbReference type="ChEBI" id="CHEBI:57945"/>
        <dbReference type="EC" id="7.2.1.1"/>
    </reaction>
</comment>
<dbReference type="GO" id="GO:0005886">
    <property type="term" value="C:plasma membrane"/>
    <property type="evidence" value="ECO:0007669"/>
    <property type="project" value="UniProtKB-SubCell"/>
</dbReference>
<sequence length="425" mass="45222">MKPLRQLLDKMHPLFTKGGKLEPFYPLYEAGDTFLYTPGEITHGPSHVRDALDLKRMMITVVAALGPCILMAMWNTGYQANLVLDAGGVSVPEGWRGAVFNAIGLTANPDNQLANLLLGALYFFPLFLVSNIAGGLCEVVFSCIRNHEINEGFLVTGMLYPLTLPPTLPWWQAAIGIMFAVVLAKEVFGGTGKNFINVALTGRAFLYFAYPSQISGDRVWVAADGYKLVDGYTGATSLGQLGSLDPANASMGMNAVTNSVADGGLGLSWMDCFLGVIPGSMGETSALACLFGAFVLIASGIGSWRVMAAVVLGALVTSGGLFAAGSEGNAVFAMPPYWHLVVGGFAFGTVFMATDPVSSAFSSGGQWVYGFLIGFMTILIRVINPAFPEGIMLAILFGNVFAPLIDHFFVQANIKRRLARTHVTA</sequence>
<evidence type="ECO:0000256" key="17">
    <source>
        <dbReference type="PIRSR" id="PIRSR016055-50"/>
    </source>
</evidence>
<evidence type="ECO:0000256" key="15">
    <source>
        <dbReference type="ARBA" id="ARBA00023201"/>
    </source>
</evidence>
<evidence type="ECO:0000256" key="10">
    <source>
        <dbReference type="ARBA" id="ARBA00023027"/>
    </source>
</evidence>
<evidence type="ECO:0000256" key="9">
    <source>
        <dbReference type="ARBA" id="ARBA00022989"/>
    </source>
</evidence>
<feature type="transmembrane region" description="Helical" evidence="16">
    <location>
        <begin position="273"/>
        <end position="297"/>
    </location>
</feature>
<dbReference type="GO" id="GO:0055085">
    <property type="term" value="P:transmembrane transport"/>
    <property type="evidence" value="ECO:0007669"/>
    <property type="project" value="InterPro"/>
</dbReference>
<keyword evidence="3" id="KW-0997">Cell inner membrane</keyword>
<feature type="transmembrane region" description="Helical" evidence="16">
    <location>
        <begin position="57"/>
        <end position="74"/>
    </location>
</feature>
<dbReference type="GO" id="GO:0006814">
    <property type="term" value="P:sodium ion transport"/>
    <property type="evidence" value="ECO:0007669"/>
    <property type="project" value="UniProtKB-UniRule"/>
</dbReference>
<evidence type="ECO:0000256" key="14">
    <source>
        <dbReference type="ARBA" id="ARBA00023136"/>
    </source>
</evidence>
<keyword evidence="8 16" id="KW-1278">Translocase</keyword>
<keyword evidence="14 16" id="KW-0472">Membrane</keyword>
<proteinExistence type="inferred from homology"/>
<dbReference type="EMBL" id="SJPG01000001">
    <property type="protein sequence ID" value="TWT62557.1"/>
    <property type="molecule type" value="Genomic_DNA"/>
</dbReference>
<feature type="transmembrane region" description="Helical" evidence="16">
    <location>
        <begin position="390"/>
        <end position="410"/>
    </location>
</feature>
<dbReference type="GO" id="GO:0010181">
    <property type="term" value="F:FMN binding"/>
    <property type="evidence" value="ECO:0007669"/>
    <property type="project" value="InterPro"/>
</dbReference>
<evidence type="ECO:0000256" key="13">
    <source>
        <dbReference type="ARBA" id="ARBA00023075"/>
    </source>
</evidence>
<keyword evidence="19" id="KW-1185">Reference proteome</keyword>
<keyword evidence="2 16" id="KW-1003">Cell membrane</keyword>
<dbReference type="InterPro" id="IPR004338">
    <property type="entry name" value="NqrB/RnfD"/>
</dbReference>
<keyword evidence="15 16" id="KW-0739">Sodium transport</keyword>
<keyword evidence="1 16" id="KW-0813">Transport</keyword>
<organism evidence="18 19">
    <name type="scientific">Rubinisphaera italica</name>
    <dbReference type="NCBI Taxonomy" id="2527969"/>
    <lineage>
        <taxon>Bacteria</taxon>
        <taxon>Pseudomonadati</taxon>
        <taxon>Planctomycetota</taxon>
        <taxon>Planctomycetia</taxon>
        <taxon>Planctomycetales</taxon>
        <taxon>Planctomycetaceae</taxon>
        <taxon>Rubinisphaera</taxon>
    </lineage>
</organism>
<dbReference type="PANTHER" id="PTHR30578">
    <property type="entry name" value="ELECTRON TRANSPORT COMPLEX PROTEIN RNFD"/>
    <property type="match status" value="1"/>
</dbReference>
<keyword evidence="10 16" id="KW-0520">NAD</keyword>
<evidence type="ECO:0000313" key="19">
    <source>
        <dbReference type="Proteomes" id="UP000316095"/>
    </source>
</evidence>
<keyword evidence="12 16" id="KW-0406">Ion transport</keyword>
<comment type="function">
    <text evidence="16">NQR complex catalyzes the reduction of ubiquinone-1 to ubiquinol by two successive reactions, coupled with the transport of Na(+) ions from the cytoplasm to the periplasm. NqrA to NqrE are probably involved in the second step, the conversion of ubisemiquinone to ubiquinol.</text>
</comment>
<evidence type="ECO:0000256" key="6">
    <source>
        <dbReference type="ARBA" id="ARBA00022643"/>
    </source>
</evidence>
<dbReference type="HAMAP" id="MF_00426">
    <property type="entry name" value="NqrB"/>
    <property type="match status" value="1"/>
</dbReference>
<keyword evidence="18" id="KW-0560">Oxidoreductase</keyword>
<dbReference type="GO" id="GO:0022904">
    <property type="term" value="P:respiratory electron transport chain"/>
    <property type="evidence" value="ECO:0007669"/>
    <property type="project" value="InterPro"/>
</dbReference>
<feature type="transmembrane region" description="Helical" evidence="16">
    <location>
        <begin position="162"/>
        <end position="184"/>
    </location>
</feature>
<dbReference type="PANTHER" id="PTHR30578:SF1">
    <property type="entry name" value="NA(+)-TRANSLOCATING NADH-QUINONE REDUCTASE SUBUNIT B"/>
    <property type="match status" value="1"/>
</dbReference>
<dbReference type="InterPro" id="IPR010966">
    <property type="entry name" value="NqrB"/>
</dbReference>
<comment type="caution">
    <text evidence="18">The sequence shown here is derived from an EMBL/GenBank/DDBJ whole genome shotgun (WGS) entry which is preliminary data.</text>
</comment>
<dbReference type="RefSeq" id="WP_146504401.1">
    <property type="nucleotide sequence ID" value="NZ_SJPG01000001.1"/>
</dbReference>
<feature type="transmembrane region" description="Helical" evidence="16">
    <location>
        <begin position="337"/>
        <end position="354"/>
    </location>
</feature>
<feature type="transmembrane region" description="Helical" evidence="16">
    <location>
        <begin position="366"/>
        <end position="384"/>
    </location>
</feature>
<comment type="cofactor">
    <cofactor evidence="16 17">
        <name>FMN</name>
        <dbReference type="ChEBI" id="CHEBI:58210"/>
    </cofactor>
</comment>
<evidence type="ECO:0000256" key="12">
    <source>
        <dbReference type="ARBA" id="ARBA00023065"/>
    </source>
</evidence>
<feature type="transmembrane region" description="Helical" evidence="16">
    <location>
        <begin position="120"/>
        <end position="141"/>
    </location>
</feature>
<dbReference type="AlphaFoldDB" id="A0A5C5XHI8"/>
<dbReference type="OrthoDB" id="9776359at2"/>
<keyword evidence="7 16" id="KW-0812">Transmembrane</keyword>
<protein>
    <recommendedName>
        <fullName evidence="16">Na(+)-translocating NADH-quinone reductase subunit B</fullName>
        <shortName evidence="16">Na(+)-NQR subunit B</shortName>
        <shortName evidence="16">Na(+)-translocating NQR subunit B</shortName>
        <ecNumber evidence="16">7.2.1.1</ecNumber>
    </recommendedName>
    <alternativeName>
        <fullName evidence="16">NQR complex subunit B</fullName>
    </alternativeName>
    <alternativeName>
        <fullName evidence="16">NQR-1 subunit B</fullName>
    </alternativeName>
</protein>
<comment type="subcellular location">
    <subcellularLocation>
        <location evidence="16">Cell membrane</location>
        <topology evidence="16">Multi-pass membrane protein</topology>
    </subcellularLocation>
</comment>
<dbReference type="Pfam" id="PF03116">
    <property type="entry name" value="NQR2_RnfD_RnfE"/>
    <property type="match status" value="1"/>
</dbReference>
<reference evidence="18 19" key="1">
    <citation type="submission" date="2019-02" db="EMBL/GenBank/DDBJ databases">
        <title>Deep-cultivation of Planctomycetes and their phenomic and genomic characterization uncovers novel biology.</title>
        <authorList>
            <person name="Wiegand S."/>
            <person name="Jogler M."/>
            <person name="Boedeker C."/>
            <person name="Pinto D."/>
            <person name="Vollmers J."/>
            <person name="Rivas-Marin E."/>
            <person name="Kohn T."/>
            <person name="Peeters S.H."/>
            <person name="Heuer A."/>
            <person name="Rast P."/>
            <person name="Oberbeckmann S."/>
            <person name="Bunk B."/>
            <person name="Jeske O."/>
            <person name="Meyerdierks A."/>
            <person name="Storesund J.E."/>
            <person name="Kallscheuer N."/>
            <person name="Luecker S."/>
            <person name="Lage O.M."/>
            <person name="Pohl T."/>
            <person name="Merkel B.J."/>
            <person name="Hornburger P."/>
            <person name="Mueller R.-W."/>
            <person name="Bruemmer F."/>
            <person name="Labrenz M."/>
            <person name="Spormann A.M."/>
            <person name="Op Den Camp H."/>
            <person name="Overmann J."/>
            <person name="Amann R."/>
            <person name="Jetten M.S.M."/>
            <person name="Mascher T."/>
            <person name="Medema M.H."/>
            <person name="Devos D.P."/>
            <person name="Kaster A.-K."/>
            <person name="Ovreas L."/>
            <person name="Rohde M."/>
            <person name="Galperin M.Y."/>
            <person name="Jogler C."/>
        </authorList>
    </citation>
    <scope>NUCLEOTIDE SEQUENCE [LARGE SCALE GENOMIC DNA]</scope>
    <source>
        <strain evidence="18 19">Pan54</strain>
    </source>
</reference>
<keyword evidence="11 16" id="KW-0915">Sodium</keyword>
<evidence type="ECO:0000256" key="5">
    <source>
        <dbReference type="ARBA" id="ARBA00022630"/>
    </source>
</evidence>
<evidence type="ECO:0000256" key="8">
    <source>
        <dbReference type="ARBA" id="ARBA00022967"/>
    </source>
</evidence>
<evidence type="ECO:0000256" key="2">
    <source>
        <dbReference type="ARBA" id="ARBA00022475"/>
    </source>
</evidence>
<evidence type="ECO:0000256" key="1">
    <source>
        <dbReference type="ARBA" id="ARBA00022448"/>
    </source>
</evidence>
<dbReference type="GO" id="GO:0016655">
    <property type="term" value="F:oxidoreductase activity, acting on NAD(P)H, quinone or similar compound as acceptor"/>
    <property type="evidence" value="ECO:0007669"/>
    <property type="project" value="UniProtKB-UniRule"/>
</dbReference>
<dbReference type="Proteomes" id="UP000316095">
    <property type="component" value="Unassembled WGS sequence"/>
</dbReference>
<keyword evidence="13 16" id="KW-0830">Ubiquinone</keyword>
<gene>
    <name evidence="16 18" type="primary">nqrB</name>
    <name evidence="18" type="ORF">Pan54_33000</name>
</gene>
<evidence type="ECO:0000256" key="16">
    <source>
        <dbReference type="HAMAP-Rule" id="MF_00426"/>
    </source>
</evidence>
<feature type="modified residue" description="FMN phosphoryl threonine" evidence="16 17">
    <location>
        <position position="236"/>
    </location>
</feature>
<evidence type="ECO:0000256" key="7">
    <source>
        <dbReference type="ARBA" id="ARBA00022692"/>
    </source>
</evidence>
<dbReference type="EC" id="7.2.1.1" evidence="16"/>
<keyword evidence="9 16" id="KW-1133">Transmembrane helix</keyword>
<evidence type="ECO:0000256" key="4">
    <source>
        <dbReference type="ARBA" id="ARBA00022553"/>
    </source>
</evidence>
<evidence type="ECO:0000256" key="11">
    <source>
        <dbReference type="ARBA" id="ARBA00023053"/>
    </source>
</evidence>
<evidence type="ECO:0000313" key="18">
    <source>
        <dbReference type="EMBL" id="TWT62557.1"/>
    </source>
</evidence>
<name>A0A5C5XHI8_9PLAN</name>
<dbReference type="NCBIfam" id="NF003756">
    <property type="entry name" value="PRK05349.1"/>
    <property type="match status" value="1"/>
</dbReference>
<keyword evidence="5 16" id="KW-0285">Flavoprotein</keyword>
<comment type="similarity">
    <text evidence="16">Belongs to the NqrB/RnfD family.</text>
</comment>
<keyword evidence="6 16" id="KW-0288">FMN</keyword>